<evidence type="ECO:0000313" key="9">
    <source>
        <dbReference type="EMBL" id="SKC43510.1"/>
    </source>
</evidence>
<evidence type="ECO:0000256" key="6">
    <source>
        <dbReference type="RuleBase" id="RU000646"/>
    </source>
</evidence>
<keyword evidence="2 4" id="KW-0396">Initiation factor</keyword>
<gene>
    <name evidence="4" type="primary">infC</name>
    <name evidence="9" type="ORF">SAMN02194393_00826</name>
</gene>
<sequence>MFFKFIRRWTIIKKKLEVNESIRDREVRLIDSNGEQLGVVSSRRALEIAEERKLDLVKIAPNAKPPVCKVMDFGKYKYEQAKREKEAKKKQKTISVKEVRLSLNIEDHDLNTKANNAMKFLEKGDKVKVSLRFKGRELGHTHLGKDVLNKFFSIVSEVATIDKSAKMEGRSMVMFLSPKN</sequence>
<name>A0A1T5IWG4_9FIRM</name>
<dbReference type="GO" id="GO:0005829">
    <property type="term" value="C:cytosol"/>
    <property type="evidence" value="ECO:0007669"/>
    <property type="project" value="TreeGrafter"/>
</dbReference>
<reference evidence="9 10" key="1">
    <citation type="submission" date="2017-02" db="EMBL/GenBank/DDBJ databases">
        <authorList>
            <person name="Peterson S.W."/>
        </authorList>
    </citation>
    <scope>NUCLEOTIDE SEQUENCE [LARGE SCALE GENOMIC DNA]</scope>
    <source>
        <strain evidence="9 10">M1</strain>
    </source>
</reference>
<dbReference type="InterPro" id="IPR001288">
    <property type="entry name" value="Translation_initiation_fac_3"/>
</dbReference>
<comment type="similarity">
    <text evidence="1 4 6">Belongs to the IF-3 family.</text>
</comment>
<keyword evidence="3 4" id="KW-0648">Protein biosynthesis</keyword>
<dbReference type="Gene3D" id="3.30.110.10">
    <property type="entry name" value="Translation initiation factor 3 (IF-3), C-terminal domain"/>
    <property type="match status" value="1"/>
</dbReference>
<proteinExistence type="inferred from homology"/>
<dbReference type="FunFam" id="3.30.110.10:FF:000001">
    <property type="entry name" value="Translation initiation factor IF-3"/>
    <property type="match status" value="1"/>
</dbReference>
<dbReference type="Proteomes" id="UP000190285">
    <property type="component" value="Unassembled WGS sequence"/>
</dbReference>
<evidence type="ECO:0000256" key="5">
    <source>
        <dbReference type="NCBIfam" id="TIGR00168"/>
    </source>
</evidence>
<dbReference type="GO" id="GO:0003743">
    <property type="term" value="F:translation initiation factor activity"/>
    <property type="evidence" value="ECO:0007669"/>
    <property type="project" value="UniProtKB-UniRule"/>
</dbReference>
<dbReference type="FunFam" id="3.10.20.80:FF:000001">
    <property type="entry name" value="Translation initiation factor IF-3"/>
    <property type="match status" value="1"/>
</dbReference>
<feature type="domain" description="Translation initiation factor 3 N-terminal" evidence="8">
    <location>
        <begin position="18"/>
        <end position="87"/>
    </location>
</feature>
<dbReference type="Pfam" id="PF00707">
    <property type="entry name" value="IF3_C"/>
    <property type="match status" value="1"/>
</dbReference>
<dbReference type="OrthoDB" id="9806014at2"/>
<evidence type="ECO:0000313" key="10">
    <source>
        <dbReference type="Proteomes" id="UP000190285"/>
    </source>
</evidence>
<dbReference type="STRING" id="36842.SAMN02194393_00826"/>
<organism evidence="9 10">
    <name type="scientific">Maledivibacter halophilus</name>
    <dbReference type="NCBI Taxonomy" id="36842"/>
    <lineage>
        <taxon>Bacteria</taxon>
        <taxon>Bacillati</taxon>
        <taxon>Bacillota</taxon>
        <taxon>Clostridia</taxon>
        <taxon>Peptostreptococcales</taxon>
        <taxon>Caminicellaceae</taxon>
        <taxon>Maledivibacter</taxon>
    </lineage>
</organism>
<dbReference type="InterPro" id="IPR019813">
    <property type="entry name" value="Translation_initiation_fac3_CS"/>
</dbReference>
<dbReference type="InterPro" id="IPR036788">
    <property type="entry name" value="T_IF-3_C_sf"/>
</dbReference>
<dbReference type="RefSeq" id="WP_079489517.1">
    <property type="nucleotide sequence ID" value="NZ_FUZT01000001.1"/>
</dbReference>
<dbReference type="GO" id="GO:0016020">
    <property type="term" value="C:membrane"/>
    <property type="evidence" value="ECO:0007669"/>
    <property type="project" value="TreeGrafter"/>
</dbReference>
<dbReference type="InterPro" id="IPR019815">
    <property type="entry name" value="Translation_initiation_fac_3_C"/>
</dbReference>
<dbReference type="InterPro" id="IPR019814">
    <property type="entry name" value="Translation_initiation_fac_3_N"/>
</dbReference>
<dbReference type="PANTHER" id="PTHR10938">
    <property type="entry name" value="TRANSLATION INITIATION FACTOR IF-3"/>
    <property type="match status" value="1"/>
</dbReference>
<dbReference type="Pfam" id="PF05198">
    <property type="entry name" value="IF3_N"/>
    <property type="match status" value="1"/>
</dbReference>
<dbReference type="InterPro" id="IPR036787">
    <property type="entry name" value="T_IF-3_N_sf"/>
</dbReference>
<feature type="domain" description="Translation initiation factor 3 C-terminal" evidence="7">
    <location>
        <begin position="94"/>
        <end position="179"/>
    </location>
</feature>
<evidence type="ECO:0000256" key="1">
    <source>
        <dbReference type="ARBA" id="ARBA00005439"/>
    </source>
</evidence>
<dbReference type="GO" id="GO:0032790">
    <property type="term" value="P:ribosome disassembly"/>
    <property type="evidence" value="ECO:0007669"/>
    <property type="project" value="TreeGrafter"/>
</dbReference>
<dbReference type="HAMAP" id="MF_00080">
    <property type="entry name" value="IF_3"/>
    <property type="match status" value="1"/>
</dbReference>
<dbReference type="EMBL" id="FUZT01000001">
    <property type="protein sequence ID" value="SKC43510.1"/>
    <property type="molecule type" value="Genomic_DNA"/>
</dbReference>
<dbReference type="NCBIfam" id="TIGR00168">
    <property type="entry name" value="infC"/>
    <property type="match status" value="1"/>
</dbReference>
<keyword evidence="4" id="KW-0963">Cytoplasm</keyword>
<protein>
    <recommendedName>
        <fullName evidence="4 5">Translation initiation factor IF-3</fullName>
    </recommendedName>
</protein>
<dbReference type="AlphaFoldDB" id="A0A1T5IWG4"/>
<dbReference type="Gene3D" id="3.10.20.80">
    <property type="entry name" value="Translation initiation factor 3 (IF-3), N-terminal domain"/>
    <property type="match status" value="1"/>
</dbReference>
<evidence type="ECO:0000256" key="2">
    <source>
        <dbReference type="ARBA" id="ARBA00022540"/>
    </source>
</evidence>
<comment type="subunit">
    <text evidence="4 6">Monomer.</text>
</comment>
<dbReference type="SUPFAM" id="SSF55200">
    <property type="entry name" value="Translation initiation factor IF3, C-terminal domain"/>
    <property type="match status" value="1"/>
</dbReference>
<evidence type="ECO:0000259" key="7">
    <source>
        <dbReference type="Pfam" id="PF00707"/>
    </source>
</evidence>
<evidence type="ECO:0000256" key="4">
    <source>
        <dbReference type="HAMAP-Rule" id="MF_00080"/>
    </source>
</evidence>
<accession>A0A1T5IWG4</accession>
<dbReference type="PANTHER" id="PTHR10938:SF0">
    <property type="entry name" value="TRANSLATION INITIATION FACTOR IF-3, MITOCHONDRIAL"/>
    <property type="match status" value="1"/>
</dbReference>
<evidence type="ECO:0000256" key="3">
    <source>
        <dbReference type="ARBA" id="ARBA00022917"/>
    </source>
</evidence>
<comment type="subcellular location">
    <subcellularLocation>
        <location evidence="4 6">Cytoplasm</location>
    </subcellularLocation>
</comment>
<evidence type="ECO:0000259" key="8">
    <source>
        <dbReference type="Pfam" id="PF05198"/>
    </source>
</evidence>
<dbReference type="SUPFAM" id="SSF54364">
    <property type="entry name" value="Translation initiation factor IF3, N-terminal domain"/>
    <property type="match status" value="1"/>
</dbReference>
<dbReference type="PROSITE" id="PS00938">
    <property type="entry name" value="IF3"/>
    <property type="match status" value="1"/>
</dbReference>
<comment type="function">
    <text evidence="4 6">IF-3 binds to the 30S ribosomal subunit and shifts the equilibrium between 70S ribosomes and their 50S and 30S subunits in favor of the free subunits, thus enhancing the availability of 30S subunits on which protein synthesis initiation begins.</text>
</comment>
<keyword evidence="10" id="KW-1185">Reference proteome</keyword>
<dbReference type="GO" id="GO:0043022">
    <property type="term" value="F:ribosome binding"/>
    <property type="evidence" value="ECO:0007669"/>
    <property type="project" value="UniProtKB-ARBA"/>
</dbReference>